<name>A0A7Y2EBE9_UNCEI</name>
<keyword evidence="6" id="KW-0482">Metalloprotease</keyword>
<evidence type="ECO:0000313" key="11">
    <source>
        <dbReference type="Proteomes" id="UP000547674"/>
    </source>
</evidence>
<comment type="cofactor">
    <cofactor evidence="1">
        <name>Zn(2+)</name>
        <dbReference type="ChEBI" id="CHEBI:29105"/>
    </cofactor>
</comment>
<dbReference type="PROSITE" id="PS52035">
    <property type="entry name" value="PEPTIDASE_M14"/>
    <property type="match status" value="1"/>
</dbReference>
<evidence type="ECO:0000259" key="9">
    <source>
        <dbReference type="PROSITE" id="PS52035"/>
    </source>
</evidence>
<feature type="domain" description="Peptidase M14" evidence="9">
    <location>
        <begin position="51"/>
        <end position="388"/>
    </location>
</feature>
<keyword evidence="10" id="KW-0121">Carboxypeptidase</keyword>
<keyword evidence="8" id="KW-0732">Signal</keyword>
<dbReference type="GO" id="GO:0006508">
    <property type="term" value="P:proteolysis"/>
    <property type="evidence" value="ECO:0007669"/>
    <property type="project" value="UniProtKB-KW"/>
</dbReference>
<dbReference type="GO" id="GO:0004181">
    <property type="term" value="F:metallocarboxypeptidase activity"/>
    <property type="evidence" value="ECO:0007669"/>
    <property type="project" value="InterPro"/>
</dbReference>
<evidence type="ECO:0000313" key="10">
    <source>
        <dbReference type="EMBL" id="NNF07990.1"/>
    </source>
</evidence>
<keyword evidence="4" id="KW-0378">Hydrolase</keyword>
<feature type="signal peptide" evidence="8">
    <location>
        <begin position="1"/>
        <end position="19"/>
    </location>
</feature>
<dbReference type="GO" id="GO:0008270">
    <property type="term" value="F:zinc ion binding"/>
    <property type="evidence" value="ECO:0007669"/>
    <property type="project" value="InterPro"/>
</dbReference>
<evidence type="ECO:0000256" key="2">
    <source>
        <dbReference type="ARBA" id="ARBA00005988"/>
    </source>
</evidence>
<evidence type="ECO:0000256" key="7">
    <source>
        <dbReference type="PROSITE-ProRule" id="PRU01379"/>
    </source>
</evidence>
<comment type="caution">
    <text evidence="10">The sequence shown here is derived from an EMBL/GenBank/DDBJ whole genome shotgun (WGS) entry which is preliminary data.</text>
</comment>
<comment type="similarity">
    <text evidence="2 7">Belongs to the peptidase M14 family.</text>
</comment>
<evidence type="ECO:0000256" key="1">
    <source>
        <dbReference type="ARBA" id="ARBA00001947"/>
    </source>
</evidence>
<dbReference type="PANTHER" id="PTHR11705:SF143">
    <property type="entry name" value="SLL0236 PROTEIN"/>
    <property type="match status" value="1"/>
</dbReference>
<evidence type="ECO:0000256" key="4">
    <source>
        <dbReference type="ARBA" id="ARBA00022801"/>
    </source>
</evidence>
<proteinExistence type="inferred from homology"/>
<dbReference type="InterPro" id="IPR000834">
    <property type="entry name" value="Peptidase_M14"/>
</dbReference>
<keyword evidence="3" id="KW-0645">Protease</keyword>
<dbReference type="SUPFAM" id="SSF53187">
    <property type="entry name" value="Zn-dependent exopeptidases"/>
    <property type="match status" value="1"/>
</dbReference>
<evidence type="ECO:0000256" key="5">
    <source>
        <dbReference type="ARBA" id="ARBA00022833"/>
    </source>
</evidence>
<feature type="chain" id="PRO_5031433502" evidence="8">
    <location>
        <begin position="20"/>
        <end position="401"/>
    </location>
</feature>
<dbReference type="PANTHER" id="PTHR11705">
    <property type="entry name" value="PROTEASE FAMILY M14 CARBOXYPEPTIDASE A,B"/>
    <property type="match status" value="1"/>
</dbReference>
<dbReference type="EMBL" id="JABDJR010000588">
    <property type="protein sequence ID" value="NNF07990.1"/>
    <property type="molecule type" value="Genomic_DNA"/>
</dbReference>
<dbReference type="GO" id="GO:0005615">
    <property type="term" value="C:extracellular space"/>
    <property type="evidence" value="ECO:0007669"/>
    <property type="project" value="TreeGrafter"/>
</dbReference>
<gene>
    <name evidence="10" type="ORF">HKN21_14600</name>
</gene>
<dbReference type="Pfam" id="PF00246">
    <property type="entry name" value="Peptidase_M14"/>
    <property type="match status" value="1"/>
</dbReference>
<keyword evidence="5" id="KW-0862">Zinc</keyword>
<sequence>MRILLGLLLAALFTTPLSATPTLEDYLPAGVSYDPNIPKPADIIGHEVGEWHVSHDKLVQYMHAVAEASDRVHIETTGYSHEKRPILLLTVSSPENLNNIDSIREDHVALSSGDSNRSVDSMPAVIWLCYSVHGNEASGGNAALLAAYHLAAGRGAAMDDLLENSVILIDPCLNPDGFNRFAQWVNMYRGMVLNPASDNREHNEMWPGGRTNHYWFDLNRDWLLLTHPESRARIETYHRWKPNILTDFHEMGTNSTYFFQPGVPSRKNPLTPTKNVRLTEQIAAFHAEAFDEKKRLYYSEESFDDYYYGKGSTYPDGNGCIGILFEQASARGHVQESIHGDLTFPFAIDNQFITTLSTLEAGRRLRGELLEYQQEFFRDALRAGGKASSAGYVFGDPEDRG</sequence>
<evidence type="ECO:0000256" key="6">
    <source>
        <dbReference type="ARBA" id="ARBA00023049"/>
    </source>
</evidence>
<feature type="non-terminal residue" evidence="10">
    <location>
        <position position="401"/>
    </location>
</feature>
<dbReference type="Proteomes" id="UP000547674">
    <property type="component" value="Unassembled WGS sequence"/>
</dbReference>
<dbReference type="SMART" id="SM00631">
    <property type="entry name" value="Zn_pept"/>
    <property type="match status" value="1"/>
</dbReference>
<evidence type="ECO:0000256" key="3">
    <source>
        <dbReference type="ARBA" id="ARBA00022670"/>
    </source>
</evidence>
<accession>A0A7Y2EBE9</accession>
<dbReference type="Gene3D" id="3.40.630.10">
    <property type="entry name" value="Zn peptidases"/>
    <property type="match status" value="1"/>
</dbReference>
<reference evidence="10 11" key="1">
    <citation type="submission" date="2020-03" db="EMBL/GenBank/DDBJ databases">
        <title>Metabolic flexibility allows generalist bacteria to become dominant in a frequently disturbed ecosystem.</title>
        <authorList>
            <person name="Chen Y.-J."/>
            <person name="Leung P.M."/>
            <person name="Bay S.K."/>
            <person name="Hugenholtz P."/>
            <person name="Kessler A.J."/>
            <person name="Shelley G."/>
            <person name="Waite D.W."/>
            <person name="Cook P.L."/>
            <person name="Greening C."/>
        </authorList>
    </citation>
    <scope>NUCLEOTIDE SEQUENCE [LARGE SCALE GENOMIC DNA]</scope>
    <source>
        <strain evidence="10">SS_bin_28</strain>
    </source>
</reference>
<dbReference type="AlphaFoldDB" id="A0A7Y2EBE9"/>
<feature type="active site" description="Proton donor/acceptor" evidence="7">
    <location>
        <position position="326"/>
    </location>
</feature>
<protein>
    <submittedName>
        <fullName evidence="10">Zinc carboxypeptidase</fullName>
    </submittedName>
</protein>
<evidence type="ECO:0000256" key="8">
    <source>
        <dbReference type="SAM" id="SignalP"/>
    </source>
</evidence>
<organism evidence="10 11">
    <name type="scientific">Eiseniibacteriota bacterium</name>
    <dbReference type="NCBI Taxonomy" id="2212470"/>
    <lineage>
        <taxon>Bacteria</taxon>
        <taxon>Candidatus Eiseniibacteriota</taxon>
    </lineage>
</organism>